<organism evidence="1 2">
    <name type="scientific">Musa acuminata subsp. malaccensis</name>
    <name type="common">Wild banana</name>
    <name type="synonym">Musa malaccensis</name>
    <dbReference type="NCBI Taxonomy" id="214687"/>
    <lineage>
        <taxon>Eukaryota</taxon>
        <taxon>Viridiplantae</taxon>
        <taxon>Streptophyta</taxon>
        <taxon>Embryophyta</taxon>
        <taxon>Tracheophyta</taxon>
        <taxon>Spermatophyta</taxon>
        <taxon>Magnoliopsida</taxon>
        <taxon>Liliopsida</taxon>
        <taxon>Zingiberales</taxon>
        <taxon>Musaceae</taxon>
        <taxon>Musa</taxon>
    </lineage>
</organism>
<accession>A0A804U5Q1</accession>
<proteinExistence type="predicted"/>
<dbReference type="AlphaFoldDB" id="A0A804U5Q1"/>
<sequence>MKLPSCLPDVFSLGACIRGSISTNYVTSLANSYLYPFFGLKTSDSLAPDFHNTFPLSGLKLSICGSSRSGISLRCVTINCFRIGSRCSLYVRWPIRLFVALLFSFLFVCNSRV</sequence>
<dbReference type="Gramene" id="mito3_t00210.1">
    <property type="protein sequence ID" value="mito3_p00210.1"/>
    <property type="gene ID" value="mito3_g00210"/>
</dbReference>
<dbReference type="Proteomes" id="UP000012960">
    <property type="component" value="Unplaced"/>
</dbReference>
<keyword evidence="2" id="KW-1185">Reference proteome</keyword>
<reference evidence="1" key="1">
    <citation type="submission" date="2021-05" db="UniProtKB">
        <authorList>
            <consortium name="EnsemblPlants"/>
        </authorList>
    </citation>
    <scope>IDENTIFICATION</scope>
    <source>
        <strain evidence="1">subsp. malaccensis</strain>
    </source>
</reference>
<dbReference type="EnsemblPlants" id="mito3_t00210.1">
    <property type="protein sequence ID" value="mito3_p00210.1"/>
    <property type="gene ID" value="mito3_g00210"/>
</dbReference>
<dbReference type="InParanoid" id="A0A804U5Q1"/>
<name>A0A804U5Q1_MUSAM</name>
<evidence type="ECO:0000313" key="1">
    <source>
        <dbReference type="EnsemblPlants" id="mito3_p00210.1"/>
    </source>
</evidence>
<evidence type="ECO:0000313" key="2">
    <source>
        <dbReference type="Proteomes" id="UP000012960"/>
    </source>
</evidence>
<protein>
    <submittedName>
        <fullName evidence="1">Uncharacterized protein</fullName>
    </submittedName>
</protein>